<keyword evidence="10" id="KW-1185">Reference proteome</keyword>
<dbReference type="InterPro" id="IPR026034">
    <property type="entry name" value="MreD_proteobac"/>
</dbReference>
<keyword evidence="5" id="KW-0133">Cell shape</keyword>
<organism evidence="9 10">
    <name type="scientific">Psittacicella hinzii</name>
    <dbReference type="NCBI Taxonomy" id="2028575"/>
    <lineage>
        <taxon>Bacteria</taxon>
        <taxon>Pseudomonadati</taxon>
        <taxon>Pseudomonadota</taxon>
        <taxon>Gammaproteobacteria</taxon>
        <taxon>Pasteurellales</taxon>
        <taxon>Psittacicellaceae</taxon>
        <taxon>Psittacicella</taxon>
    </lineage>
</organism>
<dbReference type="Pfam" id="PF04093">
    <property type="entry name" value="MreD"/>
    <property type="match status" value="1"/>
</dbReference>
<keyword evidence="7 8" id="KW-0472">Membrane</keyword>
<evidence type="ECO:0000256" key="6">
    <source>
        <dbReference type="ARBA" id="ARBA00022989"/>
    </source>
</evidence>
<dbReference type="GO" id="GO:0005886">
    <property type="term" value="C:plasma membrane"/>
    <property type="evidence" value="ECO:0007669"/>
    <property type="project" value="UniProtKB-SubCell"/>
</dbReference>
<dbReference type="Proteomes" id="UP000265691">
    <property type="component" value="Unassembled WGS sequence"/>
</dbReference>
<evidence type="ECO:0000256" key="2">
    <source>
        <dbReference type="ARBA" id="ARBA00007776"/>
    </source>
</evidence>
<name>A0A3A1Y919_9GAMM</name>
<sequence>MQRREEVNNLIRLLVIYLTFFLAFVVTTIPWSSEYASFRPHWILTLLLVWTIRDSAKVGYITALVVGVLLDSISGTPLGEHAIAFIIVTFINTRLVKLYNSIGFAFQTICTTVIIVIYSLIIALLELFSYNLIQFNLSFFLPILTSVIIWAWVFTAIGMLQYWLVKRFRINFR</sequence>
<evidence type="ECO:0000256" key="8">
    <source>
        <dbReference type="SAM" id="Phobius"/>
    </source>
</evidence>
<keyword evidence="4 8" id="KW-0812">Transmembrane</keyword>
<comment type="caution">
    <text evidence="9">The sequence shown here is derived from an EMBL/GenBank/DDBJ whole genome shotgun (WGS) entry which is preliminary data.</text>
</comment>
<dbReference type="OrthoDB" id="6647425at2"/>
<keyword evidence="6 8" id="KW-1133">Transmembrane helix</keyword>
<evidence type="ECO:0000256" key="5">
    <source>
        <dbReference type="ARBA" id="ARBA00022960"/>
    </source>
</evidence>
<evidence type="ECO:0000313" key="9">
    <source>
        <dbReference type="EMBL" id="RIY34175.1"/>
    </source>
</evidence>
<protein>
    <submittedName>
        <fullName evidence="9">Rod shape-determining protein MreD</fullName>
    </submittedName>
</protein>
<feature type="transmembrane region" description="Helical" evidence="8">
    <location>
        <begin position="137"/>
        <end position="165"/>
    </location>
</feature>
<dbReference type="PANTHER" id="PTHR37484:SF1">
    <property type="entry name" value="ROD SHAPE-DETERMINING PROTEIN MRED"/>
    <property type="match status" value="1"/>
</dbReference>
<feature type="transmembrane region" description="Helical" evidence="8">
    <location>
        <begin position="58"/>
        <end position="91"/>
    </location>
</feature>
<dbReference type="GO" id="GO:0008360">
    <property type="term" value="P:regulation of cell shape"/>
    <property type="evidence" value="ECO:0007669"/>
    <property type="project" value="UniProtKB-KW"/>
</dbReference>
<keyword evidence="3" id="KW-1003">Cell membrane</keyword>
<feature type="transmembrane region" description="Helical" evidence="8">
    <location>
        <begin position="12"/>
        <end position="32"/>
    </location>
</feature>
<evidence type="ECO:0000256" key="3">
    <source>
        <dbReference type="ARBA" id="ARBA00022475"/>
    </source>
</evidence>
<evidence type="ECO:0000256" key="4">
    <source>
        <dbReference type="ARBA" id="ARBA00022692"/>
    </source>
</evidence>
<accession>A0A3A1Y919</accession>
<dbReference type="NCBIfam" id="TIGR03426">
    <property type="entry name" value="shape_MreD"/>
    <property type="match status" value="1"/>
</dbReference>
<proteinExistence type="inferred from homology"/>
<evidence type="ECO:0000313" key="10">
    <source>
        <dbReference type="Proteomes" id="UP000265691"/>
    </source>
</evidence>
<dbReference type="EMBL" id="NRHC01000016">
    <property type="protein sequence ID" value="RIY34175.1"/>
    <property type="molecule type" value="Genomic_DNA"/>
</dbReference>
<comment type="subcellular location">
    <subcellularLocation>
        <location evidence="1">Cell membrane</location>
        <topology evidence="1">Multi-pass membrane protein</topology>
    </subcellularLocation>
</comment>
<comment type="similarity">
    <text evidence="2">Belongs to the MreD family.</text>
</comment>
<gene>
    <name evidence="9" type="primary">mreD</name>
    <name evidence="9" type="ORF">CKF54_01720</name>
</gene>
<feature type="transmembrane region" description="Helical" evidence="8">
    <location>
        <begin position="103"/>
        <end position="125"/>
    </location>
</feature>
<evidence type="ECO:0000256" key="7">
    <source>
        <dbReference type="ARBA" id="ARBA00023136"/>
    </source>
</evidence>
<reference evidence="9 10" key="1">
    <citation type="submission" date="2017-08" db="EMBL/GenBank/DDBJ databases">
        <title>Reclassification of Bisgaard taxon 37 and 44.</title>
        <authorList>
            <person name="Christensen H."/>
        </authorList>
    </citation>
    <scope>NUCLEOTIDE SEQUENCE [LARGE SCALE GENOMIC DNA]</scope>
    <source>
        <strain evidence="9 10">B96_3</strain>
    </source>
</reference>
<dbReference type="PANTHER" id="PTHR37484">
    <property type="entry name" value="ROD SHAPE-DETERMINING PROTEIN MRED"/>
    <property type="match status" value="1"/>
</dbReference>
<evidence type="ECO:0000256" key="1">
    <source>
        <dbReference type="ARBA" id="ARBA00004651"/>
    </source>
</evidence>
<dbReference type="InterPro" id="IPR007227">
    <property type="entry name" value="Cell_shape_determining_MreD"/>
</dbReference>
<dbReference type="AlphaFoldDB" id="A0A3A1Y919"/>